<dbReference type="EMBL" id="JAVFKD010000015">
    <property type="protein sequence ID" value="KAK5988697.1"/>
    <property type="molecule type" value="Genomic_DNA"/>
</dbReference>
<proteinExistence type="predicted"/>
<dbReference type="Proteomes" id="UP001338125">
    <property type="component" value="Unassembled WGS sequence"/>
</dbReference>
<sequence>MSGFQKALPIALTVFFGVVGGVYTFQPLFAPKNGFPSDDKSRR</sequence>
<dbReference type="Pfam" id="PF23670">
    <property type="entry name" value="PIGBOS1"/>
    <property type="match status" value="1"/>
</dbReference>
<dbReference type="InterPro" id="IPR057394">
    <property type="entry name" value="PIGBOS1"/>
</dbReference>
<evidence type="ECO:0000313" key="2">
    <source>
        <dbReference type="EMBL" id="KAK5988697.1"/>
    </source>
</evidence>
<evidence type="ECO:0000313" key="3">
    <source>
        <dbReference type="Proteomes" id="UP001338125"/>
    </source>
</evidence>
<keyword evidence="1" id="KW-1133">Transmembrane helix</keyword>
<comment type="caution">
    <text evidence="2">The sequence shown here is derived from an EMBL/GenBank/DDBJ whole genome shotgun (WGS) entry which is preliminary data.</text>
</comment>
<keyword evidence="1" id="KW-0812">Transmembrane</keyword>
<accession>A0ABR0SA28</accession>
<keyword evidence="1" id="KW-0472">Membrane</keyword>
<gene>
    <name evidence="2" type="ORF">PT974_10185</name>
</gene>
<name>A0ABR0SA28_9HYPO</name>
<organism evidence="2 3">
    <name type="scientific">Cladobotryum mycophilum</name>
    <dbReference type="NCBI Taxonomy" id="491253"/>
    <lineage>
        <taxon>Eukaryota</taxon>
        <taxon>Fungi</taxon>
        <taxon>Dikarya</taxon>
        <taxon>Ascomycota</taxon>
        <taxon>Pezizomycotina</taxon>
        <taxon>Sordariomycetes</taxon>
        <taxon>Hypocreomycetidae</taxon>
        <taxon>Hypocreales</taxon>
        <taxon>Hypocreaceae</taxon>
        <taxon>Cladobotryum</taxon>
    </lineage>
</organism>
<feature type="transmembrane region" description="Helical" evidence="1">
    <location>
        <begin position="7"/>
        <end position="25"/>
    </location>
</feature>
<protein>
    <submittedName>
        <fullName evidence="2">Uncharacterized protein</fullName>
    </submittedName>
</protein>
<reference evidence="2 3" key="1">
    <citation type="submission" date="2024-01" db="EMBL/GenBank/DDBJ databases">
        <title>Complete genome of Cladobotryum mycophilum ATHUM6906.</title>
        <authorList>
            <person name="Christinaki A.C."/>
            <person name="Myridakis A.I."/>
            <person name="Kouvelis V.N."/>
        </authorList>
    </citation>
    <scope>NUCLEOTIDE SEQUENCE [LARGE SCALE GENOMIC DNA]</scope>
    <source>
        <strain evidence="2 3">ATHUM6906</strain>
    </source>
</reference>
<evidence type="ECO:0000256" key="1">
    <source>
        <dbReference type="SAM" id="Phobius"/>
    </source>
</evidence>
<keyword evidence="3" id="KW-1185">Reference proteome</keyword>